<feature type="region of interest" description="Disordered" evidence="1">
    <location>
        <begin position="238"/>
        <end position="328"/>
    </location>
</feature>
<feature type="compositionally biased region" description="Basic and acidic residues" evidence="1">
    <location>
        <begin position="125"/>
        <end position="147"/>
    </location>
</feature>
<dbReference type="AlphaFoldDB" id="Q3JUL8"/>
<proteinExistence type="predicted"/>
<feature type="compositionally biased region" description="Basic and acidic residues" evidence="1">
    <location>
        <begin position="271"/>
        <end position="299"/>
    </location>
</feature>
<organism evidence="2 3">
    <name type="scientific">Burkholderia pseudomallei (strain 1710b)</name>
    <dbReference type="NCBI Taxonomy" id="320372"/>
    <lineage>
        <taxon>Bacteria</taxon>
        <taxon>Pseudomonadati</taxon>
        <taxon>Pseudomonadota</taxon>
        <taxon>Betaproteobacteria</taxon>
        <taxon>Burkholderiales</taxon>
        <taxon>Burkholderiaceae</taxon>
        <taxon>Burkholderia</taxon>
        <taxon>pseudomallei group</taxon>
    </lineage>
</organism>
<feature type="compositionally biased region" description="Basic residues" evidence="1">
    <location>
        <begin position="189"/>
        <end position="201"/>
    </location>
</feature>
<sequence length="511" mass="56831">MRRPAAARAFGIGSGFGPKMEGPATRAQRVAPHRPAPRRAVVLTEPARRASLSTRHDYRTRPAQAVHDRRRRHGRLPATRAIQAAGCDDESVADPEGRPEGRVSADPRENGPRPCGRIGRLHHRSPADRIRHRDPEADPGPRIDRGRRAPVVRHAALDRQGPRNHQALRSSRRRPRARADQARVDVGRHPRGRGAAARRHPLQHDAAVLARAGRRMRGSGRATDLAVRRPDLRLVQEAERRRLGRGAGRRRERSGRAVGAPHLHVLQALRLPDRSDGRELPHDEPDHRARRLRPADDQPRAAAEASRQHRGGRAQAVSGRSEGCEARARRDRRIVVPLPAERRRDGDRKARRRHSPLLGGCGEAREDDRGAALTRGLAACLRLAASRIASVHSALRDRLLFLEAGFGGRHVSRSVARAARRCRVPSPLAAPLRLPTLPPCIASGVRSRTRSVPAHFGLDRYTASHDPRHCHSNALQSFARARPRPIPALESRRRRCKYNRICFSAAVATRR</sequence>
<dbReference type="EMBL" id="CP000124">
    <property type="protein sequence ID" value="ABA49958.1"/>
    <property type="molecule type" value="Genomic_DNA"/>
</dbReference>
<accession>Q3JUL8</accession>
<dbReference type="Proteomes" id="UP000002700">
    <property type="component" value="Chromosome I"/>
</dbReference>
<feature type="region of interest" description="Disordered" evidence="1">
    <location>
        <begin position="1"/>
        <end position="201"/>
    </location>
</feature>
<dbReference type="HOGENOM" id="CLU_532847_0_0_4"/>
<feature type="compositionally biased region" description="Basic and acidic residues" evidence="1">
    <location>
        <begin position="95"/>
        <end position="111"/>
    </location>
</feature>
<dbReference type="EnsemblBacteria" id="ABA49958">
    <property type="protein sequence ID" value="ABA49958"/>
    <property type="gene ID" value="BURPS1710b_1325"/>
</dbReference>
<dbReference type="KEGG" id="bpm:BURPS1710b_1325"/>
<protein>
    <submittedName>
        <fullName evidence="2">Uncharacterized protein</fullName>
    </submittedName>
</protein>
<evidence type="ECO:0000256" key="1">
    <source>
        <dbReference type="SAM" id="MobiDB-lite"/>
    </source>
</evidence>
<gene>
    <name evidence="2" type="ordered locus">BURPS1710b_1325</name>
</gene>
<feature type="compositionally biased region" description="Basic residues" evidence="1">
    <location>
        <begin position="242"/>
        <end position="253"/>
    </location>
</feature>
<feature type="compositionally biased region" description="Basic and acidic residues" evidence="1">
    <location>
        <begin position="177"/>
        <end position="188"/>
    </location>
</feature>
<evidence type="ECO:0000313" key="3">
    <source>
        <dbReference type="Proteomes" id="UP000002700"/>
    </source>
</evidence>
<name>Q3JUL8_BURP1</name>
<reference evidence="2 3" key="1">
    <citation type="submission" date="2005-09" db="EMBL/GenBank/DDBJ databases">
        <authorList>
            <person name="Woods D.E."/>
            <person name="Nierman W.C."/>
        </authorList>
    </citation>
    <scope>NUCLEOTIDE SEQUENCE [LARGE SCALE GENOMIC DNA]</scope>
    <source>
        <strain evidence="2 3">1710b</strain>
    </source>
</reference>
<evidence type="ECO:0000313" key="2">
    <source>
        <dbReference type="EMBL" id="ABA49958.1"/>
    </source>
</evidence>